<dbReference type="InterPro" id="IPR011644">
    <property type="entry name" value="Heme_NO-bd"/>
</dbReference>
<comment type="caution">
    <text evidence="5">The sequence shown here is derived from an EMBL/GenBank/DDBJ whole genome shotgun (WGS) entry which is preliminary data.</text>
</comment>
<dbReference type="PANTHER" id="PTHR45655:SF2">
    <property type="entry name" value="GUANYLATE CYCLASE SOLUBLE SUBUNIT BETA-1"/>
    <property type="match status" value="1"/>
</dbReference>
<proteinExistence type="predicted"/>
<evidence type="ECO:0000313" key="6">
    <source>
        <dbReference type="Proteomes" id="UP001162156"/>
    </source>
</evidence>
<sequence length="60" mass="6759">MENLDALHDHLGTLYPGMKAPSFRCTERQEDGALVLHYYSDRPGLEHIVIGIVKVVMCSM</sequence>
<dbReference type="PANTHER" id="PTHR45655">
    <property type="entry name" value="GUANYLATE CYCLASE SOLUBLE SUBUNIT BETA-2"/>
    <property type="match status" value="1"/>
</dbReference>
<feature type="domain" description="Heme NO-binding" evidence="4">
    <location>
        <begin position="1"/>
        <end position="57"/>
    </location>
</feature>
<accession>A0AAV8WN49</accession>
<evidence type="ECO:0000256" key="3">
    <source>
        <dbReference type="ARBA" id="ARBA00023004"/>
    </source>
</evidence>
<dbReference type="AlphaFoldDB" id="A0AAV8WN49"/>
<evidence type="ECO:0000256" key="1">
    <source>
        <dbReference type="ARBA" id="ARBA00001971"/>
    </source>
</evidence>
<gene>
    <name evidence="5" type="ORF">NQ314_020404</name>
</gene>
<dbReference type="GO" id="GO:0008074">
    <property type="term" value="C:guanylate cyclase complex, soluble"/>
    <property type="evidence" value="ECO:0007669"/>
    <property type="project" value="TreeGrafter"/>
</dbReference>
<evidence type="ECO:0000313" key="5">
    <source>
        <dbReference type="EMBL" id="KAJ8927131.1"/>
    </source>
</evidence>
<dbReference type="SUPFAM" id="SSF111126">
    <property type="entry name" value="Ligand-binding domain in the NO signalling and Golgi transport"/>
    <property type="match status" value="1"/>
</dbReference>
<dbReference type="InterPro" id="IPR038158">
    <property type="entry name" value="H-NOX_domain_sf"/>
</dbReference>
<keyword evidence="2" id="KW-0349">Heme</keyword>
<keyword evidence="3" id="KW-0408">Iron</keyword>
<evidence type="ECO:0000256" key="2">
    <source>
        <dbReference type="ARBA" id="ARBA00022617"/>
    </source>
</evidence>
<organism evidence="5 6">
    <name type="scientific">Rhamnusium bicolor</name>
    <dbReference type="NCBI Taxonomy" id="1586634"/>
    <lineage>
        <taxon>Eukaryota</taxon>
        <taxon>Metazoa</taxon>
        <taxon>Ecdysozoa</taxon>
        <taxon>Arthropoda</taxon>
        <taxon>Hexapoda</taxon>
        <taxon>Insecta</taxon>
        <taxon>Pterygota</taxon>
        <taxon>Neoptera</taxon>
        <taxon>Endopterygota</taxon>
        <taxon>Coleoptera</taxon>
        <taxon>Polyphaga</taxon>
        <taxon>Cucujiformia</taxon>
        <taxon>Chrysomeloidea</taxon>
        <taxon>Cerambycidae</taxon>
        <taxon>Lepturinae</taxon>
        <taxon>Rhagiini</taxon>
        <taxon>Rhamnusium</taxon>
    </lineage>
</organism>
<dbReference type="Gene3D" id="3.90.1520.10">
    <property type="entry name" value="H-NOX domain"/>
    <property type="match status" value="1"/>
</dbReference>
<evidence type="ECO:0000259" key="4">
    <source>
        <dbReference type="Pfam" id="PF07700"/>
    </source>
</evidence>
<keyword evidence="2" id="KW-0479">Metal-binding</keyword>
<dbReference type="GO" id="GO:0004383">
    <property type="term" value="F:guanylate cyclase activity"/>
    <property type="evidence" value="ECO:0007669"/>
    <property type="project" value="TreeGrafter"/>
</dbReference>
<dbReference type="Pfam" id="PF07700">
    <property type="entry name" value="HNOB"/>
    <property type="match status" value="1"/>
</dbReference>
<protein>
    <recommendedName>
        <fullName evidence="4">Heme NO-binding domain-containing protein</fullName>
    </recommendedName>
</protein>
<name>A0AAV8WN49_9CUCU</name>
<keyword evidence="6" id="KW-1185">Reference proteome</keyword>
<reference evidence="5" key="1">
    <citation type="journal article" date="2023" name="Insect Mol. Biol.">
        <title>Genome sequencing provides insights into the evolution of gene families encoding plant cell wall-degrading enzymes in longhorned beetles.</title>
        <authorList>
            <person name="Shin N.R."/>
            <person name="Okamura Y."/>
            <person name="Kirsch R."/>
            <person name="Pauchet Y."/>
        </authorList>
    </citation>
    <scope>NUCLEOTIDE SEQUENCE</scope>
    <source>
        <strain evidence="5">RBIC_L_NR</strain>
    </source>
</reference>
<dbReference type="GO" id="GO:0019934">
    <property type="term" value="P:cGMP-mediated signaling"/>
    <property type="evidence" value="ECO:0007669"/>
    <property type="project" value="TreeGrafter"/>
</dbReference>
<dbReference type="GO" id="GO:0070482">
    <property type="term" value="P:response to oxygen levels"/>
    <property type="evidence" value="ECO:0007669"/>
    <property type="project" value="TreeGrafter"/>
</dbReference>
<dbReference type="InterPro" id="IPR024096">
    <property type="entry name" value="NO_sig/Golgi_transp_ligand-bd"/>
</dbReference>
<dbReference type="EMBL" id="JANEYF010005719">
    <property type="protein sequence ID" value="KAJ8927131.1"/>
    <property type="molecule type" value="Genomic_DNA"/>
</dbReference>
<comment type="cofactor">
    <cofactor evidence="1">
        <name>heme</name>
        <dbReference type="ChEBI" id="CHEBI:30413"/>
    </cofactor>
</comment>
<dbReference type="Proteomes" id="UP001162156">
    <property type="component" value="Unassembled WGS sequence"/>
</dbReference>
<dbReference type="GO" id="GO:0020037">
    <property type="term" value="F:heme binding"/>
    <property type="evidence" value="ECO:0007669"/>
    <property type="project" value="InterPro"/>
</dbReference>